<evidence type="ECO:0000313" key="7">
    <source>
        <dbReference type="EMBL" id="BDE96265.1"/>
    </source>
</evidence>
<dbReference type="Pfam" id="PF02837">
    <property type="entry name" value="Glyco_hydro_2_N"/>
    <property type="match status" value="1"/>
</dbReference>
<feature type="domain" description="Glycoside hydrolase family 2 immunoglobulin-like beta-sandwich" evidence="4">
    <location>
        <begin position="215"/>
        <end position="323"/>
    </location>
</feature>
<reference evidence="7 8" key="1">
    <citation type="submission" date="2022-01" db="EMBL/GenBank/DDBJ databases">
        <title>Novel bile acid biosynthetic pathways are enriched in the microbiome of centenarians.</title>
        <authorList>
            <person name="Sato Y."/>
            <person name="Atarashi K."/>
            <person name="Plichta R.D."/>
            <person name="Arai Y."/>
            <person name="Sasajima S."/>
            <person name="Kearney M.S."/>
            <person name="Suda W."/>
            <person name="Takeshita K."/>
            <person name="Sasaki T."/>
            <person name="Okamoto S."/>
            <person name="Skelly N.A."/>
            <person name="Okamura Y."/>
            <person name="Vlamakis H."/>
            <person name="Li Y."/>
            <person name="Tanoue T."/>
            <person name="Takei H."/>
            <person name="Nittono H."/>
            <person name="Narushima S."/>
            <person name="Irie J."/>
            <person name="Itoh H."/>
            <person name="Moriya K."/>
            <person name="Sugiura Y."/>
            <person name="Suematsu M."/>
            <person name="Moritoki N."/>
            <person name="Shibata S."/>
            <person name="Littman R.D."/>
            <person name="Fischbach A.M."/>
            <person name="Uwamino Y."/>
            <person name="Inoue T."/>
            <person name="Honda A."/>
            <person name="Hattori M."/>
            <person name="Murai T."/>
            <person name="Xavier J.R."/>
            <person name="Hirose N."/>
            <person name="Honda K."/>
        </authorList>
    </citation>
    <scope>NUCLEOTIDE SEQUENCE [LARGE SCALE GENOMIC DNA]</scope>
    <source>
        <strain evidence="7 8">CE91-St30</strain>
    </source>
</reference>
<dbReference type="InterPro" id="IPR006102">
    <property type="entry name" value="Ig-like_GH2"/>
</dbReference>
<sequence>MLDIKRVLASAPRKPEQTALEPLYTVWGERIAEGCESEPVHPHPQFERTSFQSLDGWWDYRIVACESAETAWRTAETPTDFEGSIRVPFSPEAPLSGVNRQLMPNELLWYRRTFPTPSIGAHDRLFLHFEAVDYACACLVNGTRVGNHVGGYLPFSFDITDALADGANEIALCVYDPSDEGVQLRGKQKLDRGGIWYTAQSGIWQTVWLEAVPEAHIESIEIDAQADAGVLELVVTVHDDESAANAGSTALTVRLLDGDAEALAAVSDAPAETAHADTGSGASEAGCASHALCTHRLVLDVARPHLWSPEDPHLYRLELVFGDDRVKSYCAFRTVSMEPDEHGIVRLCVNHEPRFLRGVLDQGYWPDGLLTAPSDEALAFDIETCQKLGFTMLRKHIKIESDRWYYHCDRLGMLVWQDMVSGGSPLSAWHSSYKPTFFRRSWTSCADDTPRRHRAYSAGSDAYRAEWTDTCAGTIAYLKNHPSIVTWVLFNEAWGQFDARSATEAVRALDPTRPIDAVSGWYDQACGDFSSVHNYFRPLEVYADQAQPRRAFVISEFGGLSYHVSDHSSLSSSYGYGSFTDLTAFRAAVGKALADADSLESEGLAGFVYTQLSDVEEETNGILTYDRRINKLNGDPIGEDPAIAACGAARASSQEGEQR</sequence>
<accession>A0ABM7WJ03</accession>
<dbReference type="SUPFAM" id="SSF49785">
    <property type="entry name" value="Galactose-binding domain-like"/>
    <property type="match status" value="1"/>
</dbReference>
<dbReference type="InterPro" id="IPR051913">
    <property type="entry name" value="GH2_Domain-Containing"/>
</dbReference>
<dbReference type="SUPFAM" id="SSF49303">
    <property type="entry name" value="beta-Galactosidase/glucuronidase domain"/>
    <property type="match status" value="1"/>
</dbReference>
<dbReference type="EMBL" id="AP025564">
    <property type="protein sequence ID" value="BDE96265.1"/>
    <property type="molecule type" value="Genomic_DNA"/>
</dbReference>
<dbReference type="InterPro" id="IPR036156">
    <property type="entry name" value="Beta-gal/glucu_dom_sf"/>
</dbReference>
<dbReference type="Pfam" id="PF02836">
    <property type="entry name" value="Glyco_hydro_2_C"/>
    <property type="match status" value="1"/>
</dbReference>
<dbReference type="InterPro" id="IPR006103">
    <property type="entry name" value="Glyco_hydro_2_cat"/>
</dbReference>
<evidence type="ECO:0000256" key="1">
    <source>
        <dbReference type="ARBA" id="ARBA00007401"/>
    </source>
</evidence>
<dbReference type="InterPro" id="IPR006104">
    <property type="entry name" value="Glyco_hydro_2_N"/>
</dbReference>
<evidence type="ECO:0000256" key="3">
    <source>
        <dbReference type="ARBA" id="ARBA00023295"/>
    </source>
</evidence>
<comment type="similarity">
    <text evidence="1">Belongs to the glycosyl hydrolase 2 family.</text>
</comment>
<protein>
    <submittedName>
        <fullName evidence="7">Glycosyl hydrolase</fullName>
    </submittedName>
</protein>
<dbReference type="PANTHER" id="PTHR42732">
    <property type="entry name" value="BETA-GALACTOSIDASE"/>
    <property type="match status" value="1"/>
</dbReference>
<keyword evidence="2 7" id="KW-0378">Hydrolase</keyword>
<dbReference type="Gene3D" id="2.60.120.260">
    <property type="entry name" value="Galactose-binding domain-like"/>
    <property type="match status" value="1"/>
</dbReference>
<dbReference type="InterPro" id="IPR013783">
    <property type="entry name" value="Ig-like_fold"/>
</dbReference>
<dbReference type="InterPro" id="IPR008979">
    <property type="entry name" value="Galactose-bd-like_sf"/>
</dbReference>
<dbReference type="RefSeq" id="WP_244412534.1">
    <property type="nucleotide sequence ID" value="NZ_AP025564.1"/>
</dbReference>
<dbReference type="GO" id="GO:0016787">
    <property type="term" value="F:hydrolase activity"/>
    <property type="evidence" value="ECO:0007669"/>
    <property type="project" value="UniProtKB-KW"/>
</dbReference>
<dbReference type="SUPFAM" id="SSF51445">
    <property type="entry name" value="(Trans)glycosidases"/>
    <property type="match status" value="1"/>
</dbReference>
<evidence type="ECO:0000256" key="2">
    <source>
        <dbReference type="ARBA" id="ARBA00022801"/>
    </source>
</evidence>
<dbReference type="Gene3D" id="2.60.40.10">
    <property type="entry name" value="Immunoglobulins"/>
    <property type="match status" value="1"/>
</dbReference>
<dbReference type="PANTHER" id="PTHR42732:SF2">
    <property type="entry name" value="BETA-MANNOSIDASE"/>
    <property type="match status" value="1"/>
</dbReference>
<feature type="domain" description="Glycoside hydrolase family 2 catalytic" evidence="5">
    <location>
        <begin position="375"/>
        <end position="527"/>
    </location>
</feature>
<evidence type="ECO:0000259" key="4">
    <source>
        <dbReference type="Pfam" id="PF00703"/>
    </source>
</evidence>
<dbReference type="Gene3D" id="3.20.20.80">
    <property type="entry name" value="Glycosidases"/>
    <property type="match status" value="1"/>
</dbReference>
<keyword evidence="3" id="KW-0326">Glycosidase</keyword>
<dbReference type="Pfam" id="PF00703">
    <property type="entry name" value="Glyco_hydro_2"/>
    <property type="match status" value="1"/>
</dbReference>
<name>A0ABM7WJ03_9ACTN</name>
<gene>
    <name evidence="7" type="ORF">CE91St30_15980</name>
</gene>
<evidence type="ECO:0000313" key="8">
    <source>
        <dbReference type="Proteomes" id="UP001320544"/>
    </source>
</evidence>
<feature type="domain" description="Glycosyl hydrolases family 2 sugar binding" evidence="6">
    <location>
        <begin position="105"/>
        <end position="209"/>
    </location>
</feature>
<dbReference type="InterPro" id="IPR017853">
    <property type="entry name" value="GH"/>
</dbReference>
<organism evidence="7 8">
    <name type="scientific">Raoultibacter timonensis</name>
    <dbReference type="NCBI Taxonomy" id="1907662"/>
    <lineage>
        <taxon>Bacteria</taxon>
        <taxon>Bacillati</taxon>
        <taxon>Actinomycetota</taxon>
        <taxon>Coriobacteriia</taxon>
        <taxon>Eggerthellales</taxon>
        <taxon>Eggerthellaceae</taxon>
        <taxon>Raoultibacter</taxon>
    </lineage>
</organism>
<dbReference type="Proteomes" id="UP001320544">
    <property type="component" value="Chromosome"/>
</dbReference>
<evidence type="ECO:0000259" key="5">
    <source>
        <dbReference type="Pfam" id="PF02836"/>
    </source>
</evidence>
<proteinExistence type="inferred from homology"/>
<evidence type="ECO:0000259" key="6">
    <source>
        <dbReference type="Pfam" id="PF02837"/>
    </source>
</evidence>
<keyword evidence="8" id="KW-1185">Reference proteome</keyword>